<name>A0A086JAW5_TOXGO</name>
<organism evidence="2 3">
    <name type="scientific">Toxoplasma gondii p89</name>
    <dbReference type="NCBI Taxonomy" id="943119"/>
    <lineage>
        <taxon>Eukaryota</taxon>
        <taxon>Sar</taxon>
        <taxon>Alveolata</taxon>
        <taxon>Apicomplexa</taxon>
        <taxon>Conoidasida</taxon>
        <taxon>Coccidia</taxon>
        <taxon>Eucoccidiorida</taxon>
        <taxon>Eimeriorina</taxon>
        <taxon>Sarcocystidae</taxon>
        <taxon>Toxoplasma</taxon>
    </lineage>
</organism>
<dbReference type="EMBL" id="AEYI02002188">
    <property type="protein sequence ID" value="KFG29283.1"/>
    <property type="molecule type" value="Genomic_DNA"/>
</dbReference>
<dbReference type="VEuPathDB" id="ToxoDB:TGP89_209045"/>
<proteinExistence type="predicted"/>
<dbReference type="OrthoDB" id="328676at2759"/>
<sequence>MGTEAEDYLGAHRRHALYVTPESPSADLWSTVFGCIQDNDFEGFVKSLELAIAAEDDNTAKQPNAERLSDTDQPEPPRPAEVEIFGCQSILAHAAAFSEKCLEYLVETCCSDVNIRSSG</sequence>
<evidence type="ECO:0000313" key="2">
    <source>
        <dbReference type="EMBL" id="KFG29283.1"/>
    </source>
</evidence>
<evidence type="ECO:0000256" key="1">
    <source>
        <dbReference type="SAM" id="MobiDB-lite"/>
    </source>
</evidence>
<reference evidence="2 3" key="1">
    <citation type="submission" date="2014-03" db="EMBL/GenBank/DDBJ databases">
        <authorList>
            <person name="Sibley D."/>
            <person name="Venepally P."/>
            <person name="Karamycheva S."/>
            <person name="Hadjithomas M."/>
            <person name="Khan A."/>
            <person name="Brunk B."/>
            <person name="Roos D."/>
            <person name="Caler E."/>
            <person name="Lorenzi H."/>
        </authorList>
    </citation>
    <scope>NUCLEOTIDE SEQUENCE [LARGE SCALE GENOMIC DNA]</scope>
    <source>
        <strain evidence="3">p89</strain>
    </source>
</reference>
<protein>
    <submittedName>
        <fullName evidence="2">Uncharacterized protein</fullName>
    </submittedName>
</protein>
<gene>
    <name evidence="2" type="ORF">TGP89_209045</name>
</gene>
<feature type="region of interest" description="Disordered" evidence="1">
    <location>
        <begin position="56"/>
        <end position="80"/>
    </location>
</feature>
<dbReference type="Proteomes" id="UP000028828">
    <property type="component" value="Unassembled WGS sequence"/>
</dbReference>
<accession>A0A086JAW5</accession>
<evidence type="ECO:0000313" key="3">
    <source>
        <dbReference type="Proteomes" id="UP000028828"/>
    </source>
</evidence>
<dbReference type="AlphaFoldDB" id="A0A086JAW5"/>
<comment type="caution">
    <text evidence="2">The sequence shown here is derived from an EMBL/GenBank/DDBJ whole genome shotgun (WGS) entry which is preliminary data.</text>
</comment>